<name>R4YVI9_9ACTN</name>
<comment type="similarity">
    <text evidence="1 6">Belongs to the carotenoid oxygenase family.</text>
</comment>
<dbReference type="AlphaFoldDB" id="R4YVI9"/>
<evidence type="ECO:0000256" key="6">
    <source>
        <dbReference type="RuleBase" id="RU364048"/>
    </source>
</evidence>
<dbReference type="PANTHER" id="PTHR10543">
    <property type="entry name" value="BETA-CAROTENE DIOXYGENASE"/>
    <property type="match status" value="1"/>
</dbReference>
<keyword evidence="8" id="KW-1185">Reference proteome</keyword>
<feature type="binding site" evidence="5">
    <location>
        <position position="211"/>
    </location>
    <ligand>
        <name>Fe cation</name>
        <dbReference type="ChEBI" id="CHEBI:24875"/>
        <note>catalytic</note>
    </ligand>
</feature>
<dbReference type="Proteomes" id="UP000018291">
    <property type="component" value="Unassembled WGS sequence"/>
</dbReference>
<feature type="binding site" evidence="5">
    <location>
        <position position="277"/>
    </location>
    <ligand>
        <name>Fe cation</name>
        <dbReference type="ChEBI" id="CHEBI:24875"/>
        <note>catalytic</note>
    </ligand>
</feature>
<evidence type="ECO:0000313" key="8">
    <source>
        <dbReference type="Proteomes" id="UP000018291"/>
    </source>
</evidence>
<evidence type="ECO:0000256" key="1">
    <source>
        <dbReference type="ARBA" id="ARBA00006787"/>
    </source>
</evidence>
<proteinExistence type="inferred from homology"/>
<feature type="binding site" evidence="5">
    <location>
        <position position="161"/>
    </location>
    <ligand>
        <name>Fe cation</name>
        <dbReference type="ChEBI" id="CHEBI:24875"/>
        <note>catalytic</note>
    </ligand>
</feature>
<keyword evidence="2 5" id="KW-0479">Metal-binding</keyword>
<dbReference type="HOGENOM" id="CLU_016472_0_2_11"/>
<dbReference type="OrthoDB" id="6636843at2"/>
<dbReference type="eggNOG" id="COG3670">
    <property type="taxonomic scope" value="Bacteria"/>
</dbReference>
<feature type="binding site" evidence="5">
    <location>
        <position position="474"/>
    </location>
    <ligand>
        <name>Fe cation</name>
        <dbReference type="ChEBI" id="CHEBI:24875"/>
        <note>catalytic</note>
    </ligand>
</feature>
<accession>R4YVI9</accession>
<evidence type="ECO:0000256" key="3">
    <source>
        <dbReference type="ARBA" id="ARBA00023002"/>
    </source>
</evidence>
<reference evidence="7 8" key="1">
    <citation type="journal article" date="2013" name="ISME J.">
        <title>Metabolic model for the filamentous 'Candidatus Microthrix parvicella' based on genomic and metagenomic analyses.</title>
        <authorList>
            <person name="Jon McIlroy S."/>
            <person name="Kristiansen R."/>
            <person name="Albertsen M."/>
            <person name="Michael Karst S."/>
            <person name="Rossetti S."/>
            <person name="Lund Nielsen J."/>
            <person name="Tandoi V."/>
            <person name="James Seviour R."/>
            <person name="Nielsen P.H."/>
        </authorList>
    </citation>
    <scope>NUCLEOTIDE SEQUENCE [LARGE SCALE GENOMIC DNA]</scope>
    <source>
        <strain evidence="7 8">RN1</strain>
    </source>
</reference>
<dbReference type="GO" id="GO:0016121">
    <property type="term" value="P:carotene catabolic process"/>
    <property type="evidence" value="ECO:0007669"/>
    <property type="project" value="TreeGrafter"/>
</dbReference>
<dbReference type="RefSeq" id="WP_012222875.1">
    <property type="nucleotide sequence ID" value="NZ_HG422565.1"/>
</dbReference>
<evidence type="ECO:0000256" key="5">
    <source>
        <dbReference type="PIRSR" id="PIRSR604294-1"/>
    </source>
</evidence>
<comment type="cofactor">
    <cofactor evidence="5 6">
        <name>Fe(2+)</name>
        <dbReference type="ChEBI" id="CHEBI:29033"/>
    </cofactor>
    <text evidence="5 6">Binds 1 Fe(2+) ion per subunit.</text>
</comment>
<comment type="caution">
    <text evidence="7">The sequence shown here is derived from an EMBL/GenBank/DDBJ whole genome shotgun (WGS) entry which is preliminary data.</text>
</comment>
<sequence>MAASAPETSPPTNRYLEGAYAPVAEEVTLTDLRVTGTLPPELDGRYLRNGPNPLGPVDPATYHWFLGDAMVHGLRLRDGRAEWYRNRWVRSTKVSELLGEAAAPGDRHGGMETANTNVIGLGGRTLAIVEAGARPVELGDRLDTIAHTDLGGSLPHGYTAHPKVDPGTGLRHAIGYHWARPNVLEYTVIDPTQGAVIHRVDVPVPGNPMCHDCSITEGHLVIYDLPVTFNLDVVAAGTSSFPYVWDDAYGARVGVMPLGGQPEEVRWFEVDPCYVFHPMNARESRVADGSLEVTLDVVRHPSMFRTDPHGPDEGPSSLWRWRLRLGPDGEPSGPVRETRLDDRPIEFPRVDERLAGRPARFGWANVLSSGGDNLAWEDSGLVRYDFLGGDLSGPNERTGAVTATDVPMGAGRAPGEAVFVPRSDGAAEDDGWYLMLVGDRAEGTTTLDVLPAEDPTAGAVAQVHLPVRVPLGFHGNWIPLR</sequence>
<protein>
    <recommendedName>
        <fullName evidence="6">Dioxygenase</fullName>
        <ecNumber evidence="6">1.13.11.-</ecNumber>
    </recommendedName>
</protein>
<dbReference type="GO" id="GO:0046872">
    <property type="term" value="F:metal ion binding"/>
    <property type="evidence" value="ECO:0007669"/>
    <property type="project" value="UniProtKB-KW"/>
</dbReference>
<dbReference type="InterPro" id="IPR004294">
    <property type="entry name" value="Carotenoid_Oase"/>
</dbReference>
<keyword evidence="4 5" id="KW-0408">Iron</keyword>
<dbReference type="EC" id="1.13.11.-" evidence="6"/>
<evidence type="ECO:0000256" key="2">
    <source>
        <dbReference type="ARBA" id="ARBA00022723"/>
    </source>
</evidence>
<dbReference type="Pfam" id="PF03055">
    <property type="entry name" value="RPE65"/>
    <property type="match status" value="1"/>
</dbReference>
<keyword evidence="6" id="KW-0223">Dioxygenase</keyword>
<evidence type="ECO:0000256" key="4">
    <source>
        <dbReference type="ARBA" id="ARBA00023004"/>
    </source>
</evidence>
<organism evidence="7 8">
    <name type="scientific">Candidatus Neomicrothrix parvicella RN1</name>
    <dbReference type="NCBI Taxonomy" id="1229780"/>
    <lineage>
        <taxon>Bacteria</taxon>
        <taxon>Bacillati</taxon>
        <taxon>Actinomycetota</taxon>
        <taxon>Acidimicrobiia</taxon>
        <taxon>Acidimicrobiales</taxon>
        <taxon>Microthrixaceae</taxon>
        <taxon>Candidatus Neomicrothrix</taxon>
    </lineage>
</organism>
<dbReference type="PANTHER" id="PTHR10543:SF89">
    <property type="entry name" value="CAROTENOID 9,10(9',10')-CLEAVAGE DIOXYGENASE 1"/>
    <property type="match status" value="1"/>
</dbReference>
<evidence type="ECO:0000313" key="7">
    <source>
        <dbReference type="EMBL" id="CCM61954.1"/>
    </source>
</evidence>
<dbReference type="STRING" id="1229780.BN381_10185"/>
<gene>
    <name evidence="7" type="ORF">BN381_10185</name>
</gene>
<dbReference type="GO" id="GO:0010436">
    <property type="term" value="F:carotenoid dioxygenase activity"/>
    <property type="evidence" value="ECO:0007669"/>
    <property type="project" value="TreeGrafter"/>
</dbReference>
<dbReference type="EMBL" id="CANL01000001">
    <property type="protein sequence ID" value="CCM61954.1"/>
    <property type="molecule type" value="Genomic_DNA"/>
</dbReference>
<keyword evidence="3 6" id="KW-0560">Oxidoreductase</keyword>